<keyword evidence="5" id="KW-1185">Reference proteome</keyword>
<evidence type="ECO:0000259" key="3">
    <source>
        <dbReference type="PROSITE" id="PS51659"/>
    </source>
</evidence>
<keyword evidence="2" id="KW-0808">Transferase</keyword>
<proteinExistence type="predicted"/>
<dbReference type="PROSITE" id="PS51659">
    <property type="entry name" value="GT23"/>
    <property type="match status" value="1"/>
</dbReference>
<evidence type="ECO:0000256" key="2">
    <source>
        <dbReference type="ARBA" id="ARBA00022679"/>
    </source>
</evidence>
<dbReference type="Pfam" id="PF19745">
    <property type="entry name" value="FUT8_N_cat"/>
    <property type="match status" value="1"/>
</dbReference>
<keyword evidence="1" id="KW-0328">Glycosyltransferase</keyword>
<feature type="domain" description="GT23" evidence="3">
    <location>
        <begin position="1"/>
        <end position="128"/>
    </location>
</feature>
<dbReference type="Gene3D" id="3.40.50.11350">
    <property type="match status" value="1"/>
</dbReference>
<evidence type="ECO:0000313" key="5">
    <source>
        <dbReference type="Proteomes" id="UP001194580"/>
    </source>
</evidence>
<protein>
    <recommendedName>
        <fullName evidence="3">GT23 domain-containing protein</fullName>
    </recommendedName>
</protein>
<dbReference type="GO" id="GO:0006487">
    <property type="term" value="P:protein N-linked glycosylation"/>
    <property type="evidence" value="ECO:0007669"/>
    <property type="project" value="TreeGrafter"/>
</dbReference>
<accession>A0AAD4DAB7</accession>
<reference evidence="4" key="1">
    <citation type="journal article" date="2020" name="Fungal Divers.">
        <title>Resolving the Mortierellaceae phylogeny through synthesis of multi-gene phylogenetics and phylogenomics.</title>
        <authorList>
            <person name="Vandepol N."/>
            <person name="Liber J."/>
            <person name="Desiro A."/>
            <person name="Na H."/>
            <person name="Kennedy M."/>
            <person name="Barry K."/>
            <person name="Grigoriev I.V."/>
            <person name="Miller A.N."/>
            <person name="O'Donnell K."/>
            <person name="Stajich J.E."/>
            <person name="Bonito G."/>
        </authorList>
    </citation>
    <scope>NUCLEOTIDE SEQUENCE</scope>
    <source>
        <strain evidence="4">NRRL 28262</strain>
    </source>
</reference>
<dbReference type="InterPro" id="IPR045573">
    <property type="entry name" value="Fut8_N_cat"/>
</dbReference>
<dbReference type="AlphaFoldDB" id="A0AAD4DAB7"/>
<evidence type="ECO:0000313" key="4">
    <source>
        <dbReference type="EMBL" id="KAG0273037.1"/>
    </source>
</evidence>
<sequence length="128" mass="14947">MSVHVRHSDKVIEAKLLEFPDYMSKAEEYKSQTGVSNVYIMSDDSKLIKSTEQYKDFRFQYLDVPRPNKAWFTETERGVPKDILERNFLLDVYAAAQCDHQILTYSSNVARLIGEISYAIRNKEPVLY</sequence>
<name>A0AAD4DAB7_9FUNG</name>
<dbReference type="EMBL" id="JAAAIL010000812">
    <property type="protein sequence ID" value="KAG0273037.1"/>
    <property type="molecule type" value="Genomic_DNA"/>
</dbReference>
<comment type="caution">
    <text evidence="4">The sequence shown here is derived from an EMBL/GenBank/DDBJ whole genome shotgun (WGS) entry which is preliminary data.</text>
</comment>
<dbReference type="Proteomes" id="UP001194580">
    <property type="component" value="Unassembled WGS sequence"/>
</dbReference>
<gene>
    <name evidence="4" type="ORF">BGZ95_011160</name>
</gene>
<dbReference type="PANTHER" id="PTHR13132:SF29">
    <property type="entry name" value="ALPHA-(1,6)-FUCOSYLTRANSFERASE"/>
    <property type="match status" value="1"/>
</dbReference>
<organism evidence="4 5">
    <name type="scientific">Linnemannia exigua</name>
    <dbReference type="NCBI Taxonomy" id="604196"/>
    <lineage>
        <taxon>Eukaryota</taxon>
        <taxon>Fungi</taxon>
        <taxon>Fungi incertae sedis</taxon>
        <taxon>Mucoromycota</taxon>
        <taxon>Mortierellomycotina</taxon>
        <taxon>Mortierellomycetes</taxon>
        <taxon>Mortierellales</taxon>
        <taxon>Mortierellaceae</taxon>
        <taxon>Linnemannia</taxon>
    </lineage>
</organism>
<dbReference type="PANTHER" id="PTHR13132">
    <property type="entry name" value="ALPHA- 1,6 -FUCOSYLTRANSFERASE"/>
    <property type="match status" value="1"/>
</dbReference>
<evidence type="ECO:0000256" key="1">
    <source>
        <dbReference type="ARBA" id="ARBA00022676"/>
    </source>
</evidence>
<dbReference type="GO" id="GO:0046921">
    <property type="term" value="F:alpha-(1-&gt;6)-fucosyltransferase activity"/>
    <property type="evidence" value="ECO:0007669"/>
    <property type="project" value="TreeGrafter"/>
</dbReference>
<dbReference type="InterPro" id="IPR027350">
    <property type="entry name" value="GT23_dom"/>
</dbReference>